<dbReference type="RefSeq" id="WP_147930393.1">
    <property type="nucleotide sequence ID" value="NZ_VOXD01000011.1"/>
</dbReference>
<comment type="caution">
    <text evidence="2">The sequence shown here is derived from an EMBL/GenBank/DDBJ whole genome shotgun (WGS) entry which is preliminary data.</text>
</comment>
<reference evidence="2 3" key="1">
    <citation type="submission" date="2019-08" db="EMBL/GenBank/DDBJ databases">
        <title>Lewinella sp. strain SSH13 Genome sequencing and assembly.</title>
        <authorList>
            <person name="Kim I."/>
        </authorList>
    </citation>
    <scope>NUCLEOTIDE SEQUENCE [LARGE SCALE GENOMIC DNA]</scope>
    <source>
        <strain evidence="2 3">SSH13</strain>
    </source>
</reference>
<gene>
    <name evidence="2" type="ORF">FUA23_08935</name>
</gene>
<dbReference type="Proteomes" id="UP000321907">
    <property type="component" value="Unassembled WGS sequence"/>
</dbReference>
<feature type="chain" id="PRO_5022913793" evidence="1">
    <location>
        <begin position="20"/>
        <end position="411"/>
    </location>
</feature>
<accession>A0A5C7FPX9</accession>
<evidence type="ECO:0000256" key="1">
    <source>
        <dbReference type="SAM" id="SignalP"/>
    </source>
</evidence>
<proteinExistence type="predicted"/>
<evidence type="ECO:0000313" key="3">
    <source>
        <dbReference type="Proteomes" id="UP000321907"/>
    </source>
</evidence>
<dbReference type="OrthoDB" id="5498726at2"/>
<dbReference type="InterPro" id="IPR032331">
    <property type="entry name" value="DUF4856"/>
</dbReference>
<organism evidence="2 3">
    <name type="scientific">Neolewinella aurantiaca</name>
    <dbReference type="NCBI Taxonomy" id="2602767"/>
    <lineage>
        <taxon>Bacteria</taxon>
        <taxon>Pseudomonadati</taxon>
        <taxon>Bacteroidota</taxon>
        <taxon>Saprospiria</taxon>
        <taxon>Saprospirales</taxon>
        <taxon>Lewinellaceae</taxon>
        <taxon>Neolewinella</taxon>
    </lineage>
</organism>
<keyword evidence="3" id="KW-1185">Reference proteome</keyword>
<dbReference type="PROSITE" id="PS51257">
    <property type="entry name" value="PROKAR_LIPOPROTEIN"/>
    <property type="match status" value="1"/>
</dbReference>
<sequence length="411" mass="45069">MKTSLYLFAGLFLLFTVAACDDDDDNTPAIDVPETYEFSRDGQSTVSFSGQSLRIAMAEELTAAMLDFDKTTEDLNNMFTNAEGTNPFSDAELNASTKSLRSKVAASRDLYSDNSVEAAEVKAEFDRWIFNQVNEVFPNRNQLASAGQAGQMADGSSVRYVSSWGLEYNQAFAKALIGAMMYDQIANHYLSSDVLFEGTNQADNDAEITVDGESYTTMEHYWDEAFGYLFGASATPAEPLTDVGEADSFLNEYLGRVAEQGSFTAITTITERSFRTGRAAIVAGRYDDIVPQHAVMIRAELNKVLAARANYYLCSAIADLEAMPANQGGAFHALSEAYGFIYALRFIAQNSGNFVPADMEVISDFLLEELRNEDGFGFWGLSADDIRVINNDLKESAVIAGIYPSSAYFCD</sequence>
<evidence type="ECO:0000313" key="2">
    <source>
        <dbReference type="EMBL" id="TXF89800.1"/>
    </source>
</evidence>
<protein>
    <submittedName>
        <fullName evidence="2">DUF4856 domain-containing protein</fullName>
    </submittedName>
</protein>
<dbReference type="EMBL" id="VOXD01000011">
    <property type="protein sequence ID" value="TXF89800.1"/>
    <property type="molecule type" value="Genomic_DNA"/>
</dbReference>
<feature type="signal peptide" evidence="1">
    <location>
        <begin position="1"/>
        <end position="19"/>
    </location>
</feature>
<name>A0A5C7FPX9_9BACT</name>
<keyword evidence="1" id="KW-0732">Signal</keyword>
<dbReference type="AlphaFoldDB" id="A0A5C7FPX9"/>
<dbReference type="Pfam" id="PF16148">
    <property type="entry name" value="DUF4856"/>
    <property type="match status" value="1"/>
</dbReference>